<dbReference type="EMBL" id="NIQC01000041">
    <property type="protein sequence ID" value="OWZ82789.1"/>
    <property type="molecule type" value="Genomic_DNA"/>
</dbReference>
<evidence type="ECO:0000313" key="1">
    <source>
        <dbReference type="EMBL" id="OWZ82789.1"/>
    </source>
</evidence>
<dbReference type="Proteomes" id="UP000214588">
    <property type="component" value="Unassembled WGS sequence"/>
</dbReference>
<accession>A0A226BX67</accession>
<proteinExistence type="predicted"/>
<keyword evidence="2" id="KW-1185">Reference proteome</keyword>
<evidence type="ECO:0000313" key="2">
    <source>
        <dbReference type="Proteomes" id="UP000214588"/>
    </source>
</evidence>
<organism evidence="1 2">
    <name type="scientific">Natranaerobius trueperi</name>
    <dbReference type="NCBI Taxonomy" id="759412"/>
    <lineage>
        <taxon>Bacteria</taxon>
        <taxon>Bacillati</taxon>
        <taxon>Bacillota</taxon>
        <taxon>Clostridia</taxon>
        <taxon>Natranaerobiales</taxon>
        <taxon>Natranaerobiaceae</taxon>
        <taxon>Natranaerobius</taxon>
    </lineage>
</organism>
<reference evidence="1 2" key="1">
    <citation type="submission" date="2017-06" db="EMBL/GenBank/DDBJ databases">
        <title>Draft Genome Sequence of Natranaerobius trueperi halophilic, alkalithermophilic bacteria from soda lakes.</title>
        <authorList>
            <person name="Zhao B."/>
        </authorList>
    </citation>
    <scope>NUCLEOTIDE SEQUENCE [LARGE SCALE GENOMIC DNA]</scope>
    <source>
        <strain evidence="1 2">DSM 18760</strain>
    </source>
</reference>
<protein>
    <submittedName>
        <fullName evidence="1">Uncharacterized protein</fullName>
    </submittedName>
</protein>
<dbReference type="AlphaFoldDB" id="A0A226BX67"/>
<name>A0A226BX67_9FIRM</name>
<comment type="caution">
    <text evidence="1">The sequence shown here is derived from an EMBL/GenBank/DDBJ whole genome shotgun (WGS) entry which is preliminary data.</text>
</comment>
<gene>
    <name evidence="1" type="ORF">CDO51_12125</name>
</gene>
<sequence length="107" mass="12373">MEETQNFCGILNGQRALTQNYIEQLPPLHNLRFGVGIFLSRFADYTKVGVAHPILKGLTHWTIEEKFGYIMVLSLDYKCTKKFTHFINLEAIYLTLLSYIIMFSSCC</sequence>